<dbReference type="Gene3D" id="3.40.50.620">
    <property type="entry name" value="HUPs"/>
    <property type="match status" value="1"/>
</dbReference>
<dbReference type="GO" id="GO:0016740">
    <property type="term" value="F:transferase activity"/>
    <property type="evidence" value="ECO:0007669"/>
    <property type="project" value="UniProtKB-KW"/>
</dbReference>
<evidence type="ECO:0000256" key="4">
    <source>
        <dbReference type="PIRSR" id="PIRSR004976-52"/>
    </source>
</evidence>
<dbReference type="InterPro" id="IPR000541">
    <property type="entry name" value="Ncs6/Tuc1/Ctu1"/>
</dbReference>
<dbReference type="PATRIC" id="fig|276.5.peg.1053"/>
<evidence type="ECO:0000256" key="3">
    <source>
        <dbReference type="PIRSR" id="PIRSR004976-51"/>
    </source>
</evidence>
<organism evidence="7 8">
    <name type="scientific">Thermus filiformis</name>
    <dbReference type="NCBI Taxonomy" id="276"/>
    <lineage>
        <taxon>Bacteria</taxon>
        <taxon>Thermotogati</taxon>
        <taxon>Deinococcota</taxon>
        <taxon>Deinococci</taxon>
        <taxon>Thermales</taxon>
        <taxon>Thermaceae</taxon>
        <taxon>Thermus</taxon>
    </lineage>
</organism>
<keyword evidence="4" id="KW-0832">Ubl conjugation</keyword>
<comment type="caution">
    <text evidence="7">The sequence shown here is derived from an EMBL/GenBank/DDBJ whole genome shotgun (WGS) entry which is preliminary data.</text>
</comment>
<name>A0A0A2WPQ1_THEFI</name>
<dbReference type="GO" id="GO:0005524">
    <property type="term" value="F:ATP binding"/>
    <property type="evidence" value="ECO:0007669"/>
    <property type="project" value="UniProtKB-KW"/>
</dbReference>
<proteinExistence type="predicted"/>
<dbReference type="GO" id="GO:0002144">
    <property type="term" value="C:cytosolic tRNA wobble base thiouridylase complex"/>
    <property type="evidence" value="ECO:0007669"/>
    <property type="project" value="TreeGrafter"/>
</dbReference>
<feature type="domain" description="tRNA(Ile)-lysidine/2-thiocytidine synthase N-terminal" evidence="5">
    <location>
        <begin position="50"/>
        <end position="221"/>
    </location>
</feature>
<feature type="binding site" evidence="2">
    <location>
        <position position="22"/>
    </location>
    <ligand>
        <name>Zn(2+)</name>
        <dbReference type="ChEBI" id="CHEBI:29105"/>
        <label>1</label>
    </ligand>
</feature>
<feature type="binding site" evidence="2">
    <location>
        <position position="278"/>
    </location>
    <ligand>
        <name>Zn(2+)</name>
        <dbReference type="ChEBI" id="CHEBI:29105"/>
        <label>2</label>
    </ligand>
</feature>
<dbReference type="RefSeq" id="WP_038063694.1">
    <property type="nucleotide sequence ID" value="NZ_JPSL02000036.1"/>
</dbReference>
<dbReference type="GO" id="GO:0000049">
    <property type="term" value="F:tRNA binding"/>
    <property type="evidence" value="ECO:0007669"/>
    <property type="project" value="InterPro"/>
</dbReference>
<feature type="binding site" evidence="3">
    <location>
        <position position="161"/>
    </location>
    <ligand>
        <name>ATP</name>
        <dbReference type="ChEBI" id="CHEBI:30616"/>
    </ligand>
</feature>
<sequence>MRCTRCQAQAQVELRGRNLALCKEHYLDWFVTETGRAIKKHRMLEPGERVLVAVSGGKDSLALWDVLSRLGYEAVGVHIHLGIGAYSDRSLEVTRAFAQERGLELLVVDLKEAYGFGVPELAQLSGRVACSACGLSKRYILNQVAVEGGFRAVATGHNLDDEAAVLLGNLLNADPATLVRQGPVLPAKPGLAARVKPFYRFTEREVLSYALLRRIPFLHEECPNAKGAKSLLYKDVLNRLEEAQPGSKLRLLEGFLDKIRPQLKEAEGEALLNECERCGYPTTGAVCSFCRMWDAVYRRAKKRRLLPEEAEFHPKVEVRLG</sequence>
<dbReference type="InterPro" id="IPR011063">
    <property type="entry name" value="TilS/TtcA_N"/>
</dbReference>
<reference evidence="7 8" key="1">
    <citation type="journal article" date="2015" name="Genome Announc.">
        <title>Draft Genome Sequence of the Thermophile Thermus filiformis ATCC 43280, Producer of Carotenoid-(Di)glucoside-Branched Fatty Acid (Di)esters and Source of Hyperthermostable Enzymes of Biotechnological Interest.</title>
        <authorList>
            <person name="Mandelli F."/>
            <person name="Oliveira Ramires B."/>
            <person name="Couger M.B."/>
            <person name="Paixao D.A."/>
            <person name="Camilo C.M."/>
            <person name="Polikarpov I."/>
            <person name="Prade R."/>
            <person name="Riano-Pachon D.M."/>
            <person name="Squina F.M."/>
        </authorList>
    </citation>
    <scope>NUCLEOTIDE SEQUENCE [LARGE SCALE GENOMIC DNA]</scope>
    <source>
        <strain evidence="7 8">ATCC 43280</strain>
    </source>
</reference>
<dbReference type="AlphaFoldDB" id="A0A0A2WPQ1"/>
<feature type="binding site" evidence="3">
    <location>
        <position position="79"/>
    </location>
    <ligand>
        <name>ATP</name>
        <dbReference type="ChEBI" id="CHEBI:30616"/>
    </ligand>
</feature>
<evidence type="ECO:0000256" key="1">
    <source>
        <dbReference type="ARBA" id="ARBA00022679"/>
    </source>
</evidence>
<keyword evidence="2" id="KW-0479">Metal-binding</keyword>
<dbReference type="PANTHER" id="PTHR11807">
    <property type="entry name" value="ATPASES OF THE PP SUPERFAMILY-RELATED"/>
    <property type="match status" value="1"/>
</dbReference>
<dbReference type="SUPFAM" id="SSF52402">
    <property type="entry name" value="Adenine nucleotide alpha hydrolases-like"/>
    <property type="match status" value="1"/>
</dbReference>
<keyword evidence="8" id="KW-1185">Reference proteome</keyword>
<evidence type="ECO:0000259" key="5">
    <source>
        <dbReference type="Pfam" id="PF01171"/>
    </source>
</evidence>
<feature type="domain" description="2-thiouridine synthetase TtuA-like N-terminal LIM" evidence="6">
    <location>
        <begin position="2"/>
        <end position="27"/>
    </location>
</feature>
<dbReference type="Pfam" id="PF01171">
    <property type="entry name" value="ATP_bind_3"/>
    <property type="match status" value="1"/>
</dbReference>
<evidence type="ECO:0000256" key="2">
    <source>
        <dbReference type="PIRSR" id="PIRSR004976-50"/>
    </source>
</evidence>
<dbReference type="PANTHER" id="PTHR11807:SF27">
    <property type="entry name" value="TRNA-5-METHYLURIDINE(54) 2-SULFURTRANSFERASE"/>
    <property type="match status" value="1"/>
</dbReference>
<dbReference type="Proteomes" id="UP000030364">
    <property type="component" value="Unassembled WGS sequence"/>
</dbReference>
<keyword evidence="1" id="KW-0808">Transferase</keyword>
<dbReference type="GO" id="GO:0002143">
    <property type="term" value="P:tRNA wobble position uridine thiolation"/>
    <property type="evidence" value="ECO:0007669"/>
    <property type="project" value="TreeGrafter"/>
</dbReference>
<feature type="binding site" evidence="3">
    <location>
        <begin position="53"/>
        <end position="55"/>
    </location>
    <ligand>
        <name>ATP</name>
        <dbReference type="ChEBI" id="CHEBI:30616"/>
    </ligand>
</feature>
<feature type="binding site" evidence="2">
    <location>
        <position position="3"/>
    </location>
    <ligand>
        <name>Zn(2+)</name>
        <dbReference type="ChEBI" id="CHEBI:29105"/>
        <label>1</label>
    </ligand>
</feature>
<evidence type="ECO:0000313" key="7">
    <source>
        <dbReference type="EMBL" id="KGQ22136.1"/>
    </source>
</evidence>
<feature type="binding site" evidence="2">
    <location>
        <position position="287"/>
    </location>
    <ligand>
        <name>Zn(2+)</name>
        <dbReference type="ChEBI" id="CHEBI:29105"/>
        <label>2</label>
    </ligand>
</feature>
<evidence type="ECO:0000313" key="8">
    <source>
        <dbReference type="Proteomes" id="UP000030364"/>
    </source>
</evidence>
<feature type="cross-link" description="Glycyl lysine isopeptide (Lys-Gly) (interchain with G-Cter in TtuB)" evidence="4">
    <location>
        <position position="137"/>
    </location>
</feature>
<feature type="binding site" evidence="2">
    <location>
        <position position="25"/>
    </location>
    <ligand>
        <name>Zn(2+)</name>
        <dbReference type="ChEBI" id="CHEBI:29105"/>
        <label>1</label>
    </ligand>
</feature>
<evidence type="ECO:0000259" key="6">
    <source>
        <dbReference type="Pfam" id="PF22082"/>
    </source>
</evidence>
<gene>
    <name evidence="7" type="ORF">THFILI_02445</name>
</gene>
<dbReference type="NCBIfam" id="TIGR00269">
    <property type="entry name" value="TIGR00269 family protein"/>
    <property type="match status" value="1"/>
</dbReference>
<feature type="binding site" evidence="3">
    <location>
        <position position="156"/>
    </location>
    <ligand>
        <name>ATP</name>
        <dbReference type="ChEBI" id="CHEBI:30616"/>
    </ligand>
</feature>
<keyword evidence="3" id="KW-0547">Nucleotide-binding</keyword>
<dbReference type="OrthoDB" id="9801054at2"/>
<feature type="binding site" evidence="2">
    <location>
        <position position="275"/>
    </location>
    <ligand>
        <name>Zn(2+)</name>
        <dbReference type="ChEBI" id="CHEBI:29105"/>
        <label>2</label>
    </ligand>
</feature>
<dbReference type="EMBL" id="JPSL02000036">
    <property type="protein sequence ID" value="KGQ22136.1"/>
    <property type="molecule type" value="Genomic_DNA"/>
</dbReference>
<dbReference type="STRING" id="276.THFILI_02445"/>
<dbReference type="InterPro" id="IPR035107">
    <property type="entry name" value="tRNA_thiolation_TtcA_Ctu1"/>
</dbReference>
<dbReference type="CDD" id="cd01993">
    <property type="entry name" value="TtuA-like"/>
    <property type="match status" value="1"/>
</dbReference>
<dbReference type="InterPro" id="IPR014729">
    <property type="entry name" value="Rossmann-like_a/b/a_fold"/>
</dbReference>
<accession>A0A0A2WPQ1</accession>
<feature type="binding site" evidence="2">
    <location>
        <position position="6"/>
    </location>
    <ligand>
        <name>Zn(2+)</name>
        <dbReference type="ChEBI" id="CHEBI:29105"/>
        <label>1</label>
    </ligand>
</feature>
<keyword evidence="4" id="KW-1017">Isopeptide bond</keyword>
<dbReference type="Pfam" id="PF22082">
    <property type="entry name" value="TtuA_LIM_N"/>
    <property type="match status" value="1"/>
</dbReference>
<keyword evidence="3" id="KW-0067">ATP-binding</keyword>
<protein>
    <submittedName>
        <fullName evidence="7">ATP pyrophosphatase</fullName>
    </submittedName>
</protein>
<feature type="binding site" evidence="2">
    <location>
        <position position="290"/>
    </location>
    <ligand>
        <name>Zn(2+)</name>
        <dbReference type="ChEBI" id="CHEBI:29105"/>
        <label>2</label>
    </ligand>
</feature>
<dbReference type="InterPro" id="IPR054306">
    <property type="entry name" value="TtuA-like_LIM_N"/>
</dbReference>
<keyword evidence="2" id="KW-0862">Zinc</keyword>
<feature type="cross-link" description="Glycyl lysine isopeptide (Lys-Gly) (interchain with G-Cter in TtuB)" evidence="4">
    <location>
        <position position="226"/>
    </location>
</feature>
<feature type="binding site" evidence="3">
    <location>
        <position position="59"/>
    </location>
    <ligand>
        <name>ATP</name>
        <dbReference type="ChEBI" id="CHEBI:30616"/>
    </ligand>
</feature>
<dbReference type="PIRSF" id="PIRSF004976">
    <property type="entry name" value="ATPase_YdaO"/>
    <property type="match status" value="1"/>
</dbReference>
<dbReference type="GO" id="GO:0046872">
    <property type="term" value="F:metal ion binding"/>
    <property type="evidence" value="ECO:0007669"/>
    <property type="project" value="UniProtKB-KW"/>
</dbReference>
<feature type="cross-link" description="Glycyl lysine isopeptide (Lys-Gly) (interchain with G-Cter in TtuB)" evidence="4">
    <location>
        <position position="229"/>
    </location>
</feature>